<dbReference type="KEGG" id="cdep:91088689"/>
<reference evidence="1" key="1">
    <citation type="submission" date="2016-06" db="EMBL/GenBank/DDBJ databases">
        <authorList>
            <person name="Cuomo C."/>
            <person name="Litvintseva A."/>
            <person name="Heitman J."/>
            <person name="Chen Y."/>
            <person name="Sun S."/>
            <person name="Springer D."/>
            <person name="Dromer F."/>
            <person name="Young S."/>
            <person name="Zeng Q."/>
            <person name="Chapman S."/>
            <person name="Gujja S."/>
            <person name="Saif S."/>
            <person name="Birren B."/>
        </authorList>
    </citation>
    <scope>NUCLEOTIDE SEQUENCE</scope>
    <source>
        <strain evidence="1">CBS 7841</strain>
    </source>
</reference>
<dbReference type="GeneID" id="91088689"/>
<keyword evidence="2" id="KW-1185">Reference proteome</keyword>
<dbReference type="VEuPathDB" id="FungiDB:L203_03420"/>
<evidence type="ECO:0000313" key="2">
    <source>
        <dbReference type="Proteomes" id="UP000094043"/>
    </source>
</evidence>
<dbReference type="EMBL" id="CP143788">
    <property type="protein sequence ID" value="WVN89260.1"/>
    <property type="molecule type" value="Genomic_DNA"/>
</dbReference>
<reference evidence="1" key="2">
    <citation type="journal article" date="2022" name="Elife">
        <title>Obligate sexual reproduction of a homothallic fungus closely related to the Cryptococcus pathogenic species complex.</title>
        <authorList>
            <person name="Passer A.R."/>
            <person name="Clancey S.A."/>
            <person name="Shea T."/>
            <person name="David-Palma M."/>
            <person name="Averette A.F."/>
            <person name="Boekhout T."/>
            <person name="Porcel B.M."/>
            <person name="Nowrousian M."/>
            <person name="Cuomo C.A."/>
            <person name="Sun S."/>
            <person name="Heitman J."/>
            <person name="Coelho M.A."/>
        </authorList>
    </citation>
    <scope>NUCLEOTIDE SEQUENCE</scope>
    <source>
        <strain evidence="1">CBS 7841</strain>
    </source>
</reference>
<dbReference type="InterPro" id="IPR033468">
    <property type="entry name" value="Metaxin_GST"/>
</dbReference>
<gene>
    <name evidence="1" type="ORF">L203_104479</name>
</gene>
<dbReference type="RefSeq" id="XP_066069960.1">
    <property type="nucleotide sequence ID" value="XM_066213863.1"/>
</dbReference>
<sequence>MTTAIWAAPRWAKSFYAKFPLVMYEQDDELEWKLKARELGDQACVLWIHPPSATPHAHHRSHFSSNPDSLRTQLLFTLRYATAQPNVHFKPWPVESSAPGGVLPALHVISEEKLVERDEIRAWLEGNYPLRDRNKEWQGFPTQEAYDKALAFSSLILTHLLPAYLTCLPRSPPNYHLHFSVPPPLYAGLTTPLPASLTGDRRQIDTDAVVKKGAEALRAVNGLVKSGWALGAKRPTSLDALVTSHLYVIYALPENTVLRDEIERLPGLGQYVDRVLDFADSTRLE</sequence>
<accession>A0A1E3IGC7</accession>
<organism evidence="1 2">
    <name type="scientific">Cryptococcus depauperatus CBS 7841</name>
    <dbReference type="NCBI Taxonomy" id="1295531"/>
    <lineage>
        <taxon>Eukaryota</taxon>
        <taxon>Fungi</taxon>
        <taxon>Dikarya</taxon>
        <taxon>Basidiomycota</taxon>
        <taxon>Agaricomycotina</taxon>
        <taxon>Tremellomycetes</taxon>
        <taxon>Tremellales</taxon>
        <taxon>Cryptococcaceae</taxon>
        <taxon>Cryptococcus</taxon>
    </lineage>
</organism>
<reference evidence="1" key="3">
    <citation type="submission" date="2024-01" db="EMBL/GenBank/DDBJ databases">
        <authorList>
            <person name="Coelho M.A."/>
            <person name="David-Palma M."/>
            <person name="Shea T."/>
            <person name="Sun S."/>
            <person name="Cuomo C.A."/>
            <person name="Heitman J."/>
        </authorList>
    </citation>
    <scope>NUCLEOTIDE SEQUENCE</scope>
    <source>
        <strain evidence="1">CBS 7841</strain>
    </source>
</reference>
<evidence type="ECO:0000313" key="1">
    <source>
        <dbReference type="EMBL" id="WVN89260.1"/>
    </source>
</evidence>
<dbReference type="Pfam" id="PF17171">
    <property type="entry name" value="GST_C_6"/>
    <property type="match status" value="1"/>
</dbReference>
<dbReference type="Proteomes" id="UP000094043">
    <property type="component" value="Chromosome 5"/>
</dbReference>
<dbReference type="OrthoDB" id="198787at2759"/>
<proteinExistence type="predicted"/>
<dbReference type="AlphaFoldDB" id="A0A1E3IGC7"/>
<name>A0A1E3IGC7_9TREE</name>
<protein>
    <submittedName>
        <fullName evidence="1">Uncharacterized protein</fullName>
    </submittedName>
</protein>